<evidence type="ECO:0000313" key="1">
    <source>
        <dbReference type="EMBL" id="AAZ68797.1"/>
    </source>
</evidence>
<evidence type="ECO:0000313" key="2">
    <source>
        <dbReference type="Proteomes" id="UP000000435"/>
    </source>
</evidence>
<keyword evidence="2" id="KW-1185">Reference proteome</keyword>
<protein>
    <submittedName>
        <fullName evidence="1">Uncharacterized protein</fullName>
    </submittedName>
</protein>
<proteinExistence type="predicted"/>
<accession>A0ACA6AWI1</accession>
<sequence length="64" mass="7528">MGNNDDHKIKCMECLFSLVDVFMCLIMSFAIFGILRMAHDRTEQRSENQNVEPVALRNRLRQLK</sequence>
<name>A0ACA6AWI1_EHRCJ</name>
<dbReference type="EMBL" id="CP000107">
    <property type="protein sequence ID" value="AAZ68797.1"/>
    <property type="molecule type" value="Genomic_DNA"/>
</dbReference>
<reference evidence="2" key="1">
    <citation type="journal article" date="2006" name="J. Bacteriol.">
        <title>The genome of the obligately intracellular bacterium Ehrlichia canis reveals themes of complex membrane structure and immune evasion strategies.</title>
        <authorList>
            <person name="Mavromatis K."/>
            <person name="Doyle C.K."/>
            <person name="Lykidis A."/>
            <person name="Ivanova N."/>
            <person name="Francino M.P."/>
            <person name="Chain P."/>
            <person name="Shin M."/>
            <person name="Malfatti S."/>
            <person name="Larimer F."/>
            <person name="Copeland A."/>
            <person name="Detter J.C."/>
            <person name="Land M."/>
            <person name="Richardson P.M."/>
            <person name="Yu X.J."/>
            <person name="Walker D.H."/>
            <person name="McBride J.W."/>
            <person name="Kyrpides N.C."/>
        </authorList>
    </citation>
    <scope>NUCLEOTIDE SEQUENCE [LARGE SCALE GENOMIC DNA]</scope>
    <source>
        <strain evidence="2">Jake</strain>
    </source>
</reference>
<gene>
    <name evidence="1" type="ordered locus">Ecaj_0766</name>
</gene>
<organism evidence="1 2">
    <name type="scientific">Ehrlichia canis (strain Jake)</name>
    <dbReference type="NCBI Taxonomy" id="269484"/>
    <lineage>
        <taxon>Bacteria</taxon>
        <taxon>Pseudomonadati</taxon>
        <taxon>Pseudomonadota</taxon>
        <taxon>Alphaproteobacteria</taxon>
        <taxon>Rickettsiales</taxon>
        <taxon>Anaplasmataceae</taxon>
        <taxon>Ehrlichia</taxon>
    </lineage>
</organism>
<dbReference type="Proteomes" id="UP000000435">
    <property type="component" value="Chromosome"/>
</dbReference>